<comment type="caution">
    <text evidence="3">The sequence shown here is derived from an EMBL/GenBank/DDBJ whole genome shotgun (WGS) entry which is preliminary data.</text>
</comment>
<name>A0A9P8UK80_9PEZI</name>
<protein>
    <submittedName>
        <fullName evidence="3">Uncharacterized protein</fullName>
    </submittedName>
</protein>
<dbReference type="RefSeq" id="XP_045957908.1">
    <property type="nucleotide sequence ID" value="XM_046100290.1"/>
</dbReference>
<dbReference type="Proteomes" id="UP000758603">
    <property type="component" value="Unassembled WGS sequence"/>
</dbReference>
<keyword evidence="4" id="KW-1185">Reference proteome</keyword>
<sequence>MNGQPNTSGATSLPRPRKRRYSSTSPKASLPVGTAASNVSHNSNRSNTGESSDDVIQQRVEVLDAHIQEAEQLNALLKSLVDVYRRLVDENRSKTPILDEMLRLNELVLELIDKISQLAKKLADLEYLYVMDL</sequence>
<evidence type="ECO:0000256" key="1">
    <source>
        <dbReference type="SAM" id="Coils"/>
    </source>
</evidence>
<evidence type="ECO:0000313" key="4">
    <source>
        <dbReference type="Proteomes" id="UP000758603"/>
    </source>
</evidence>
<dbReference type="AlphaFoldDB" id="A0A9P8UK80"/>
<feature type="region of interest" description="Disordered" evidence="2">
    <location>
        <begin position="1"/>
        <end position="53"/>
    </location>
</feature>
<organism evidence="3 4">
    <name type="scientific">Truncatella angustata</name>
    <dbReference type="NCBI Taxonomy" id="152316"/>
    <lineage>
        <taxon>Eukaryota</taxon>
        <taxon>Fungi</taxon>
        <taxon>Dikarya</taxon>
        <taxon>Ascomycota</taxon>
        <taxon>Pezizomycotina</taxon>
        <taxon>Sordariomycetes</taxon>
        <taxon>Xylariomycetidae</taxon>
        <taxon>Amphisphaeriales</taxon>
        <taxon>Sporocadaceae</taxon>
        <taxon>Truncatella</taxon>
    </lineage>
</organism>
<proteinExistence type="predicted"/>
<reference evidence="3" key="1">
    <citation type="journal article" date="2021" name="Nat. Commun.">
        <title>Genetic determinants of endophytism in the Arabidopsis root mycobiome.</title>
        <authorList>
            <person name="Mesny F."/>
            <person name="Miyauchi S."/>
            <person name="Thiergart T."/>
            <person name="Pickel B."/>
            <person name="Atanasova L."/>
            <person name="Karlsson M."/>
            <person name="Huettel B."/>
            <person name="Barry K.W."/>
            <person name="Haridas S."/>
            <person name="Chen C."/>
            <person name="Bauer D."/>
            <person name="Andreopoulos W."/>
            <person name="Pangilinan J."/>
            <person name="LaButti K."/>
            <person name="Riley R."/>
            <person name="Lipzen A."/>
            <person name="Clum A."/>
            <person name="Drula E."/>
            <person name="Henrissat B."/>
            <person name="Kohler A."/>
            <person name="Grigoriev I.V."/>
            <person name="Martin F.M."/>
            <person name="Hacquard S."/>
        </authorList>
    </citation>
    <scope>NUCLEOTIDE SEQUENCE</scope>
    <source>
        <strain evidence="3">MPI-SDFR-AT-0073</strain>
    </source>
</reference>
<dbReference type="EMBL" id="JAGPXC010000005">
    <property type="protein sequence ID" value="KAH6653631.1"/>
    <property type="molecule type" value="Genomic_DNA"/>
</dbReference>
<accession>A0A9P8UK80</accession>
<feature type="compositionally biased region" description="Polar residues" evidence="2">
    <location>
        <begin position="35"/>
        <end position="50"/>
    </location>
</feature>
<feature type="coiled-coil region" evidence="1">
    <location>
        <begin position="63"/>
        <end position="90"/>
    </location>
</feature>
<keyword evidence="1" id="KW-0175">Coiled coil</keyword>
<dbReference type="GeneID" id="70129182"/>
<evidence type="ECO:0000313" key="3">
    <source>
        <dbReference type="EMBL" id="KAH6653631.1"/>
    </source>
</evidence>
<gene>
    <name evidence="3" type="ORF">BKA67DRAFT_537260</name>
</gene>
<evidence type="ECO:0000256" key="2">
    <source>
        <dbReference type="SAM" id="MobiDB-lite"/>
    </source>
</evidence>
<feature type="compositionally biased region" description="Polar residues" evidence="2">
    <location>
        <begin position="1"/>
        <end position="11"/>
    </location>
</feature>